<evidence type="ECO:0000313" key="3">
    <source>
        <dbReference type="Proteomes" id="UP000593564"/>
    </source>
</evidence>
<keyword evidence="1" id="KW-0472">Membrane</keyword>
<comment type="caution">
    <text evidence="2">The sequence shown here is derived from an EMBL/GenBank/DDBJ whole genome shotgun (WGS) entry which is preliminary data.</text>
</comment>
<keyword evidence="1" id="KW-1133">Transmembrane helix</keyword>
<sequence>MMSSSFPNPRDTSLSDHLVHTKPNGESSFFTGNTILTVPASLLFILISCMGSISPSMNPYKTTLSVVKASMAIGCIGALLAMFMRRQGYPGVARYIQYVGGLAYAFGFLGIASIFLPATMICWVLLPAGGVILIAFKMRKPKTHAKGHVSVITKIDSAQELRLVMDIRDSA</sequence>
<reference evidence="2 3" key="2">
    <citation type="submission" date="2020-07" db="EMBL/GenBank/DDBJ databases">
        <title>Genome assembly of wild tea tree DASZ reveals pedigree and selection history of tea varieties.</title>
        <authorList>
            <person name="Zhang W."/>
        </authorList>
    </citation>
    <scope>NUCLEOTIDE SEQUENCE [LARGE SCALE GENOMIC DNA]</scope>
    <source>
        <strain evidence="3">cv. G240</strain>
        <tissue evidence="2">Leaf</tissue>
    </source>
</reference>
<protein>
    <submittedName>
        <fullName evidence="2">Uncharacterized protein</fullName>
    </submittedName>
</protein>
<evidence type="ECO:0000313" key="2">
    <source>
        <dbReference type="EMBL" id="KAF5949903.1"/>
    </source>
</evidence>
<feature type="transmembrane region" description="Helical" evidence="1">
    <location>
        <begin position="118"/>
        <end position="136"/>
    </location>
</feature>
<feature type="transmembrane region" description="Helical" evidence="1">
    <location>
        <begin position="65"/>
        <end position="83"/>
    </location>
</feature>
<dbReference type="EMBL" id="JACBKZ010000005">
    <property type="protein sequence ID" value="KAF5949903.1"/>
    <property type="molecule type" value="Genomic_DNA"/>
</dbReference>
<dbReference type="AlphaFoldDB" id="A0A7J7HAD5"/>
<proteinExistence type="predicted"/>
<keyword evidence="1" id="KW-0812">Transmembrane</keyword>
<gene>
    <name evidence="2" type="ORF">HYC85_011896</name>
</gene>
<keyword evidence="3" id="KW-1185">Reference proteome</keyword>
<reference evidence="3" key="1">
    <citation type="journal article" date="2020" name="Nat. Commun.">
        <title>Genome assembly of wild tea tree DASZ reveals pedigree and selection history of tea varieties.</title>
        <authorList>
            <person name="Zhang W."/>
            <person name="Zhang Y."/>
            <person name="Qiu H."/>
            <person name="Guo Y."/>
            <person name="Wan H."/>
            <person name="Zhang X."/>
            <person name="Scossa F."/>
            <person name="Alseekh S."/>
            <person name="Zhang Q."/>
            <person name="Wang P."/>
            <person name="Xu L."/>
            <person name="Schmidt M.H."/>
            <person name="Jia X."/>
            <person name="Li D."/>
            <person name="Zhu A."/>
            <person name="Guo F."/>
            <person name="Chen W."/>
            <person name="Ni D."/>
            <person name="Usadel B."/>
            <person name="Fernie A.R."/>
            <person name="Wen W."/>
        </authorList>
    </citation>
    <scope>NUCLEOTIDE SEQUENCE [LARGE SCALE GENOMIC DNA]</scope>
    <source>
        <strain evidence="3">cv. G240</strain>
    </source>
</reference>
<feature type="transmembrane region" description="Helical" evidence="1">
    <location>
        <begin position="30"/>
        <end position="53"/>
    </location>
</feature>
<dbReference type="Proteomes" id="UP000593564">
    <property type="component" value="Unassembled WGS sequence"/>
</dbReference>
<accession>A0A7J7HAD5</accession>
<evidence type="ECO:0000256" key="1">
    <source>
        <dbReference type="SAM" id="Phobius"/>
    </source>
</evidence>
<name>A0A7J7HAD5_CAMSI</name>
<organism evidence="2 3">
    <name type="scientific">Camellia sinensis</name>
    <name type="common">Tea plant</name>
    <name type="synonym">Thea sinensis</name>
    <dbReference type="NCBI Taxonomy" id="4442"/>
    <lineage>
        <taxon>Eukaryota</taxon>
        <taxon>Viridiplantae</taxon>
        <taxon>Streptophyta</taxon>
        <taxon>Embryophyta</taxon>
        <taxon>Tracheophyta</taxon>
        <taxon>Spermatophyta</taxon>
        <taxon>Magnoliopsida</taxon>
        <taxon>eudicotyledons</taxon>
        <taxon>Gunneridae</taxon>
        <taxon>Pentapetalae</taxon>
        <taxon>asterids</taxon>
        <taxon>Ericales</taxon>
        <taxon>Theaceae</taxon>
        <taxon>Camellia</taxon>
    </lineage>
</organism>